<dbReference type="InterPro" id="IPR036388">
    <property type="entry name" value="WH-like_DNA-bd_sf"/>
</dbReference>
<dbReference type="RefSeq" id="WP_283211374.1">
    <property type="nucleotide sequence ID" value="NZ_JASGBI010000001.1"/>
</dbReference>
<gene>
    <name evidence="5" type="ORF">QLQ15_02990</name>
</gene>
<feature type="DNA-binding region" description="OmpR/PhoB-type" evidence="2">
    <location>
        <begin position="3"/>
        <end position="99"/>
    </location>
</feature>
<dbReference type="PROSITE" id="PS51755">
    <property type="entry name" value="OMPR_PHOB"/>
    <property type="match status" value="1"/>
</dbReference>
<comment type="caution">
    <text evidence="5">The sequence shown here is derived from an EMBL/GenBank/DDBJ whole genome shotgun (WGS) entry which is preliminary data.</text>
</comment>
<feature type="transmembrane region" description="Helical" evidence="3">
    <location>
        <begin position="138"/>
        <end position="157"/>
    </location>
</feature>
<feature type="domain" description="OmpR/PhoB-type" evidence="4">
    <location>
        <begin position="3"/>
        <end position="99"/>
    </location>
</feature>
<dbReference type="SUPFAM" id="SSF46894">
    <property type="entry name" value="C-terminal effector domain of the bipartite response regulators"/>
    <property type="match status" value="1"/>
</dbReference>
<dbReference type="Gene3D" id="1.10.10.10">
    <property type="entry name" value="Winged helix-like DNA-binding domain superfamily/Winged helix DNA-binding domain"/>
    <property type="match status" value="1"/>
</dbReference>
<dbReference type="SMART" id="SM00862">
    <property type="entry name" value="Trans_reg_C"/>
    <property type="match status" value="1"/>
</dbReference>
<keyword evidence="1 2" id="KW-0238">DNA-binding</keyword>
<dbReference type="EMBL" id="JASGBI010000001">
    <property type="protein sequence ID" value="MDI9237877.1"/>
    <property type="molecule type" value="Genomic_DNA"/>
</dbReference>
<keyword evidence="3" id="KW-0472">Membrane</keyword>
<keyword evidence="3" id="KW-1133">Transmembrane helix</keyword>
<protein>
    <submittedName>
        <fullName evidence="5">Transcriptional regulator</fullName>
    </submittedName>
</protein>
<evidence type="ECO:0000256" key="1">
    <source>
        <dbReference type="ARBA" id="ARBA00023125"/>
    </source>
</evidence>
<keyword evidence="3" id="KW-0812">Transmembrane</keyword>
<dbReference type="Pfam" id="PF00486">
    <property type="entry name" value="Trans_reg_C"/>
    <property type="match status" value="1"/>
</dbReference>
<evidence type="ECO:0000256" key="3">
    <source>
        <dbReference type="SAM" id="Phobius"/>
    </source>
</evidence>
<reference evidence="5 6" key="1">
    <citation type="submission" date="2023-05" db="EMBL/GenBank/DDBJ databases">
        <title>Lysobacter sp. strain LF1 Genome sequencing and assembly.</title>
        <authorList>
            <person name="Jung Y."/>
        </authorList>
    </citation>
    <scope>NUCLEOTIDE SEQUENCE [LARGE SCALE GENOMIC DNA]</scope>
    <source>
        <strain evidence="5 6">LF1</strain>
    </source>
</reference>
<proteinExistence type="predicted"/>
<sequence>MRLPIFRFGGFELDPAARELRRQGERVPLAPKSFDCLTYLVAHRDRAVGRDELIAAVWGRVDITDTVVAQTMLRARKALGDVSQGFVRTVPRFGYHWVAPIQEIARGEVAPAIGTMVGDAAPATFIRGERTPAWRRRIALGIIVVAALTGVVAWPLLPVPGAPWHVARLVDTGAVLVLPVRVESSDGEDAWVSLGTMDYLASRLRQGGLRVVPSEQALHLNAQAAASRPLDPAQAQALQRLGEVRWVIAPEAVRDARGWRLRLAVFHDGHEHLIEARGASALAAAASAADAWLRRVHPHRARSDVSPGELDERLQQVDAVLLAGKLTAARRRADRAALSRCRYCV</sequence>
<dbReference type="CDD" id="cd00383">
    <property type="entry name" value="trans_reg_C"/>
    <property type="match status" value="1"/>
</dbReference>
<dbReference type="Proteomes" id="UP001321580">
    <property type="component" value="Unassembled WGS sequence"/>
</dbReference>
<dbReference type="InterPro" id="IPR016032">
    <property type="entry name" value="Sig_transdc_resp-reg_C-effctor"/>
</dbReference>
<evidence type="ECO:0000256" key="2">
    <source>
        <dbReference type="PROSITE-ProRule" id="PRU01091"/>
    </source>
</evidence>
<name>A0ABT6XCL3_9GAMM</name>
<evidence type="ECO:0000313" key="5">
    <source>
        <dbReference type="EMBL" id="MDI9237877.1"/>
    </source>
</evidence>
<organism evidence="5 6">
    <name type="scientific">Lysobacter stagni</name>
    <dbReference type="NCBI Taxonomy" id="3045172"/>
    <lineage>
        <taxon>Bacteria</taxon>
        <taxon>Pseudomonadati</taxon>
        <taxon>Pseudomonadota</taxon>
        <taxon>Gammaproteobacteria</taxon>
        <taxon>Lysobacterales</taxon>
        <taxon>Lysobacteraceae</taxon>
        <taxon>Lysobacter</taxon>
    </lineage>
</organism>
<keyword evidence="6" id="KW-1185">Reference proteome</keyword>
<evidence type="ECO:0000259" key="4">
    <source>
        <dbReference type="PROSITE" id="PS51755"/>
    </source>
</evidence>
<dbReference type="InterPro" id="IPR001867">
    <property type="entry name" value="OmpR/PhoB-type_DNA-bd"/>
</dbReference>
<accession>A0ABT6XCL3</accession>
<evidence type="ECO:0000313" key="6">
    <source>
        <dbReference type="Proteomes" id="UP001321580"/>
    </source>
</evidence>